<accession>A0A150PBE8</accession>
<feature type="signal peptide" evidence="2">
    <location>
        <begin position="1"/>
        <end position="23"/>
    </location>
</feature>
<dbReference type="AlphaFoldDB" id="A0A150PBE8"/>
<feature type="chain" id="PRO_5007565739" description="Secreted protein" evidence="2">
    <location>
        <begin position="24"/>
        <end position="222"/>
    </location>
</feature>
<proteinExistence type="predicted"/>
<comment type="caution">
    <text evidence="3">The sequence shown here is derived from an EMBL/GenBank/DDBJ whole genome shotgun (WGS) entry which is preliminary data.</text>
</comment>
<sequence length="222" mass="21889">MSVNIRASWFLSMMALSTLVACGGSDDPPSSDGTGSSMNQGGDGGSGAGEPAGACGELAACGGDPTGSWTIEESCLDLSFDIPPSGDCVPVSDISGIEINGGFEFDADETYTATLTVGGTIVVTFPAPCLSGEDMALACADLGERLSENEAGGIESVECALVGDGCACTMATREVTSATAGAWSASGTALMTVSEDGEASEGAPFCVDGSTLTMSLPSGEGD</sequence>
<feature type="non-terminal residue" evidence="3">
    <location>
        <position position="222"/>
    </location>
</feature>
<protein>
    <recommendedName>
        <fullName evidence="5">Secreted protein</fullName>
    </recommendedName>
</protein>
<dbReference type="EMBL" id="JELY01002306">
    <property type="protein sequence ID" value="KYF53002.1"/>
    <property type="molecule type" value="Genomic_DNA"/>
</dbReference>
<evidence type="ECO:0000313" key="3">
    <source>
        <dbReference type="EMBL" id="KYF53002.1"/>
    </source>
</evidence>
<gene>
    <name evidence="3" type="ORF">BE08_23030</name>
</gene>
<dbReference type="PROSITE" id="PS51257">
    <property type="entry name" value="PROKAR_LIPOPROTEIN"/>
    <property type="match status" value="1"/>
</dbReference>
<evidence type="ECO:0000256" key="2">
    <source>
        <dbReference type="SAM" id="SignalP"/>
    </source>
</evidence>
<dbReference type="Proteomes" id="UP000075420">
    <property type="component" value="Unassembled WGS sequence"/>
</dbReference>
<evidence type="ECO:0008006" key="5">
    <source>
        <dbReference type="Google" id="ProtNLM"/>
    </source>
</evidence>
<evidence type="ECO:0000313" key="4">
    <source>
        <dbReference type="Proteomes" id="UP000075420"/>
    </source>
</evidence>
<organism evidence="3 4">
    <name type="scientific">Sorangium cellulosum</name>
    <name type="common">Polyangium cellulosum</name>
    <dbReference type="NCBI Taxonomy" id="56"/>
    <lineage>
        <taxon>Bacteria</taxon>
        <taxon>Pseudomonadati</taxon>
        <taxon>Myxococcota</taxon>
        <taxon>Polyangia</taxon>
        <taxon>Polyangiales</taxon>
        <taxon>Polyangiaceae</taxon>
        <taxon>Sorangium</taxon>
    </lineage>
</organism>
<keyword evidence="2" id="KW-0732">Signal</keyword>
<evidence type="ECO:0000256" key="1">
    <source>
        <dbReference type="SAM" id="MobiDB-lite"/>
    </source>
</evidence>
<reference evidence="3 4" key="1">
    <citation type="submission" date="2014-02" db="EMBL/GenBank/DDBJ databases">
        <title>The small core and large imbalanced accessory genome model reveals a collaborative survival strategy of Sorangium cellulosum strains in nature.</title>
        <authorList>
            <person name="Han K."/>
            <person name="Peng R."/>
            <person name="Blom J."/>
            <person name="Li Y.-Z."/>
        </authorList>
    </citation>
    <scope>NUCLEOTIDE SEQUENCE [LARGE SCALE GENOMIC DNA]</scope>
    <source>
        <strain evidence="3 4">So0157-25</strain>
    </source>
</reference>
<feature type="compositionally biased region" description="Low complexity" evidence="1">
    <location>
        <begin position="24"/>
        <end position="37"/>
    </location>
</feature>
<feature type="region of interest" description="Disordered" evidence="1">
    <location>
        <begin position="24"/>
        <end position="50"/>
    </location>
</feature>
<feature type="compositionally biased region" description="Gly residues" evidence="1">
    <location>
        <begin position="41"/>
        <end position="50"/>
    </location>
</feature>
<name>A0A150PBE8_SORCE</name>